<feature type="region of interest" description="Disordered" evidence="1">
    <location>
        <begin position="1"/>
        <end position="103"/>
    </location>
</feature>
<keyword evidence="3" id="KW-1185">Reference proteome</keyword>
<feature type="compositionally biased region" description="Polar residues" evidence="1">
    <location>
        <begin position="18"/>
        <end position="29"/>
    </location>
</feature>
<feature type="region of interest" description="Disordered" evidence="1">
    <location>
        <begin position="251"/>
        <end position="297"/>
    </location>
</feature>
<name>A0A6A3CN26_HIBSY</name>
<dbReference type="Proteomes" id="UP000436088">
    <property type="component" value="Unassembled WGS sequence"/>
</dbReference>
<feature type="compositionally biased region" description="Basic and acidic residues" evidence="1">
    <location>
        <begin position="67"/>
        <end position="93"/>
    </location>
</feature>
<dbReference type="EMBL" id="VEPZ02000247">
    <property type="protein sequence ID" value="KAE8728731.1"/>
    <property type="molecule type" value="Genomic_DNA"/>
</dbReference>
<organism evidence="2 3">
    <name type="scientific">Hibiscus syriacus</name>
    <name type="common">Rose of Sharon</name>
    <dbReference type="NCBI Taxonomy" id="106335"/>
    <lineage>
        <taxon>Eukaryota</taxon>
        <taxon>Viridiplantae</taxon>
        <taxon>Streptophyta</taxon>
        <taxon>Embryophyta</taxon>
        <taxon>Tracheophyta</taxon>
        <taxon>Spermatophyta</taxon>
        <taxon>Magnoliopsida</taxon>
        <taxon>eudicotyledons</taxon>
        <taxon>Gunneridae</taxon>
        <taxon>Pentapetalae</taxon>
        <taxon>rosids</taxon>
        <taxon>malvids</taxon>
        <taxon>Malvales</taxon>
        <taxon>Malvaceae</taxon>
        <taxon>Malvoideae</taxon>
        <taxon>Hibiscus</taxon>
    </lineage>
</organism>
<feature type="compositionally biased region" description="Basic and acidic residues" evidence="1">
    <location>
        <begin position="276"/>
        <end position="285"/>
    </location>
</feature>
<dbReference type="AlphaFoldDB" id="A0A6A3CN26"/>
<proteinExistence type="predicted"/>
<feature type="compositionally biased region" description="Basic residues" evidence="1">
    <location>
        <begin position="1"/>
        <end position="15"/>
    </location>
</feature>
<sequence length="314" mass="33694">MPSGAKKRKAAKKKKEQTANTITSSNNPHGNDDPRSQDERDSDGGDAGSHASQDDYNHRHTFSQGEYEGKRSQSHVTEEKSVEEATKDTESTEKSGSGVVDVKIEKGWELTNDLESTHVSIQHVELDKNSSSSSSSDDESQVSEKKSKEEACNIGSEVASYNIENKSATVLAEDVPKVAEHGAFENGDSNSAGDIVAVDNAVKTALSMPELSETSEKNSVPDVVESGLKANEEKLLPSSNVISGVKLEGAEGKDFPSLDIPTAETNNFAETNQTLEPHEYSEKQPRAASTPPPVQRTSFLSCCGLFEAFTGSGR</sequence>
<dbReference type="PANTHER" id="PTHR37187:SF19">
    <property type="entry name" value="(RAPE) HYPOTHETICAL PROTEIN"/>
    <property type="match status" value="1"/>
</dbReference>
<dbReference type="PANTHER" id="PTHR37187">
    <property type="entry name" value="EXPRESSED PROTEIN"/>
    <property type="match status" value="1"/>
</dbReference>
<accession>A0A6A3CN26</accession>
<protein>
    <submittedName>
        <fullName evidence="2">p-glycoprotein 9 isoform 1</fullName>
    </submittedName>
</protein>
<feature type="region of interest" description="Disordered" evidence="1">
    <location>
        <begin position="121"/>
        <end position="151"/>
    </location>
</feature>
<feature type="compositionally biased region" description="Basic and acidic residues" evidence="1">
    <location>
        <begin position="142"/>
        <end position="151"/>
    </location>
</feature>
<evidence type="ECO:0000256" key="1">
    <source>
        <dbReference type="SAM" id="MobiDB-lite"/>
    </source>
</evidence>
<comment type="caution">
    <text evidence="2">The sequence shown here is derived from an EMBL/GenBank/DDBJ whole genome shotgun (WGS) entry which is preliminary data.</text>
</comment>
<reference evidence="2" key="1">
    <citation type="submission" date="2019-09" db="EMBL/GenBank/DDBJ databases">
        <title>Draft genome information of white flower Hibiscus syriacus.</title>
        <authorList>
            <person name="Kim Y.-M."/>
        </authorList>
    </citation>
    <scope>NUCLEOTIDE SEQUENCE [LARGE SCALE GENOMIC DNA]</scope>
    <source>
        <strain evidence="2">YM2019G1</strain>
    </source>
</reference>
<gene>
    <name evidence="2" type="ORF">F3Y22_tig00004072pilonHSYRG00022</name>
</gene>
<dbReference type="OrthoDB" id="1930727at2759"/>
<evidence type="ECO:0000313" key="3">
    <source>
        <dbReference type="Proteomes" id="UP000436088"/>
    </source>
</evidence>
<evidence type="ECO:0000313" key="2">
    <source>
        <dbReference type="EMBL" id="KAE8728731.1"/>
    </source>
</evidence>
<feature type="compositionally biased region" description="Polar residues" evidence="1">
    <location>
        <begin position="263"/>
        <end position="275"/>
    </location>
</feature>
<feature type="compositionally biased region" description="Basic and acidic residues" evidence="1">
    <location>
        <begin position="30"/>
        <end position="43"/>
    </location>
</feature>